<feature type="compositionally biased region" description="Basic and acidic residues" evidence="2">
    <location>
        <begin position="172"/>
        <end position="184"/>
    </location>
</feature>
<feature type="compositionally biased region" description="Low complexity" evidence="2">
    <location>
        <begin position="373"/>
        <end position="384"/>
    </location>
</feature>
<keyword evidence="1" id="KW-0175">Coiled coil</keyword>
<accession>A0A139AJ53</accession>
<evidence type="ECO:0000313" key="5">
    <source>
        <dbReference type="Proteomes" id="UP000070544"/>
    </source>
</evidence>
<feature type="compositionally biased region" description="Basic and acidic residues" evidence="2">
    <location>
        <begin position="234"/>
        <end position="244"/>
    </location>
</feature>
<feature type="domain" description="Calponin-homology (CH)" evidence="3">
    <location>
        <begin position="1"/>
        <end position="108"/>
    </location>
</feature>
<feature type="region of interest" description="Disordered" evidence="2">
    <location>
        <begin position="732"/>
        <end position="753"/>
    </location>
</feature>
<dbReference type="Proteomes" id="UP000070544">
    <property type="component" value="Unassembled WGS sequence"/>
</dbReference>
<evidence type="ECO:0000313" key="4">
    <source>
        <dbReference type="EMBL" id="KXS16769.1"/>
    </source>
</evidence>
<proteinExistence type="predicted"/>
<dbReference type="InterPro" id="IPR001715">
    <property type="entry name" value="CH_dom"/>
</dbReference>
<dbReference type="InterPro" id="IPR010441">
    <property type="entry name" value="CH_2"/>
</dbReference>
<keyword evidence="5" id="KW-1185">Reference proteome</keyword>
<dbReference type="InterPro" id="IPR036872">
    <property type="entry name" value="CH_dom_sf"/>
</dbReference>
<feature type="coiled-coil region" evidence="1">
    <location>
        <begin position="490"/>
        <end position="517"/>
    </location>
</feature>
<feature type="region of interest" description="Disordered" evidence="2">
    <location>
        <begin position="814"/>
        <end position="871"/>
    </location>
</feature>
<protein>
    <recommendedName>
        <fullName evidence="3">Calponin-homology (CH) domain-containing protein</fullName>
    </recommendedName>
</protein>
<evidence type="ECO:0000259" key="3">
    <source>
        <dbReference type="PROSITE" id="PS50021"/>
    </source>
</evidence>
<feature type="region of interest" description="Disordered" evidence="2">
    <location>
        <begin position="373"/>
        <end position="399"/>
    </location>
</feature>
<dbReference type="InterPro" id="IPR052634">
    <property type="entry name" value="Sperm_flagellar-bone_growth"/>
</dbReference>
<dbReference type="GO" id="GO:0005737">
    <property type="term" value="C:cytoplasm"/>
    <property type="evidence" value="ECO:0007669"/>
    <property type="project" value="UniProtKB-ARBA"/>
</dbReference>
<dbReference type="Gene3D" id="3.40.50.300">
    <property type="entry name" value="P-loop containing nucleotide triphosphate hydrolases"/>
    <property type="match status" value="1"/>
</dbReference>
<dbReference type="PANTHER" id="PTHR14919:SF0">
    <property type="entry name" value="SPERM FLAGELLAR PROTEIN 2"/>
    <property type="match status" value="1"/>
</dbReference>
<sequence length="1716" mass="190584">MSHTLAQWINGDVHLSASPITSDQLDAAFANGYLFAEILSRHGVGGDLLGEVANSSKPEVAIRNFTLLERILRERLGVKISSTFAFDIIHCKPGNAAKLLYQVKSALGRLAAQARTMEEPIEVSNIGKWDVPTDTYTASEIGHSEGRLDAAAPAKVDDEFIRPDSPAGGMSSHEHSMSSHRNERVPVFGSPPPLPPPTFPHPVQAAFLEREHAFFAERLKAKLRRTEEAQFAMVKEKEKTEKMKATMKQPLKSSSDPTAKSHEQVSRNSVQPRLKGHASSSSTTQHTSDQTKPARKAAPYQRPPKNIVDFAAEQKAVKEAALLMKQAKEKAAEDSKKRRIAETFQSAVSAFERSLEGSSLSSSTSPVNNLESATVAPATASSSSIDLTPIGPGTSSLQEGHARAKQMQRKLLSEGSNKEGKEIVEKLRVKKVEEEANRREREQVRRKELLTQQREQERLDAETFESLLVAKLTKVSKQERRIAQQLVQDYQEALSRERSLSQQIQETRERNAAAIAQQHQEVVDKKQNAKRKRHAKVCREVTEQILDLALKMFEQRSLADGFIPSKLMREWKTLFIAGKSLQTYREIDLPQDRVGWETPVAIPNEVVSPDLTPSLIPESSQILDDSELNDYLSETGHWPPLAPRTGSPPQNVVSNNEILGRIVKHIFDIIAEPELEAHEPLIPAAPLKIAVVGKPFSGVDQVALKLADDYGLKLLMLDEIIKDAVNSVTKDLDTVKQKGGSKANSSKDRKDRLGTASKLQMALLEGRSPDDALLVSLVVEYVNQISAPADGSPPGGWILSDFPRNRNQAQLLEKELSGYEDPKPVKPGNLKRSKDKRPNDGKDNEGKAPKPKSLLAQTTGESSQNDEPRPTSALDAVILLDVDNDTAFNRAAGQLIDPETKTVYHLDYNPPPTEVPGLLEKLVPVDDTDQLHVKIAAYEEQEELLRDWYFRFRNLQLIDAKSTPETVLNSVRRAIREVVQEKNRRLEEESRSQDKGDVLKEAEQHDVKSPTSDQNPKEEGEDQSSKLADAGEVPAPDRPMGDLNPSPLDRNIASDGLKLPTRSLAEVLADDRKQELVEMFQREYNEVEDDLRADPDAKAELHIRADDLRDRLWEMTDLRREEAEAERVAIISDKWIEDHYVIAIGVFIGMMQMEVDRFIGTKQLAIDYFKDAYSTVNNAGVSKILEETVLAPVKLPLQPASGAVPLDIAAILAPAKSAKVPAKEGSAGKRGQKEKHPIVPTPSLPNVEDDFSCPEIEAAYQVGFNAVHLKLSPKDAPAAEPEKKDNKKKADKTETVQETKPDIDLDLPPEYAKLIEFEEQLLRRRLERIRACALEHLKDLKVRGVEAFTLLDEWLNGRYQSELEAIKELVGTIKEAIEFETRLPNELVLEGDKFKIDPGVLTFEPEPERRPSTPVEKTGWSDAISSERILQGIAASGFIGVSHLQTLVSKLTAALSSVDPVPEGWMGGEPRQLDKMISILDPFETGSISSLDYFTVPLWFEDVLSEVDGEEPKYNRPAKIKEAISFIFAERHDTPMSADATGTVTESRVAVSNPDDTTKSADRIMQVGTEQRSIKIHDPPPKEESSVEILQFMLCCCRDENVKTGVAKAFAIAGNDSGLTLGELYTILHNSVEIVGETHLRWTEEPDAVDPFSKEVLAKLFSISEQGSPPLETESKHDDGDVTGDKHVLDRIDLETFIARSEEMGLTFQPLFQLLE</sequence>
<feature type="compositionally biased region" description="Low complexity" evidence="2">
    <location>
        <begin position="279"/>
        <end position="291"/>
    </location>
</feature>
<feature type="compositionally biased region" description="Basic and acidic residues" evidence="2">
    <location>
        <begin position="814"/>
        <end position="824"/>
    </location>
</feature>
<feature type="compositionally biased region" description="Basic and acidic residues" evidence="2">
    <location>
        <begin position="1291"/>
        <end position="1303"/>
    </location>
</feature>
<feature type="region of interest" description="Disordered" evidence="2">
    <location>
        <begin position="162"/>
        <end position="197"/>
    </location>
</feature>
<name>A0A139AJ53_GONPJ</name>
<gene>
    <name evidence="4" type="ORF">M427DRAFT_30893</name>
</gene>
<feature type="compositionally biased region" description="Basic and acidic residues" evidence="2">
    <location>
        <begin position="836"/>
        <end position="848"/>
    </location>
</feature>
<feature type="region of interest" description="Disordered" evidence="2">
    <location>
        <begin position="1537"/>
        <end position="1559"/>
    </location>
</feature>
<dbReference type="Pfam" id="PF06294">
    <property type="entry name" value="CH_2"/>
    <property type="match status" value="1"/>
</dbReference>
<reference evidence="4 5" key="1">
    <citation type="journal article" date="2015" name="Genome Biol. Evol.">
        <title>Phylogenomic analyses indicate that early fungi evolved digesting cell walls of algal ancestors of land plants.</title>
        <authorList>
            <person name="Chang Y."/>
            <person name="Wang S."/>
            <person name="Sekimoto S."/>
            <person name="Aerts A.L."/>
            <person name="Choi C."/>
            <person name="Clum A."/>
            <person name="LaButti K.M."/>
            <person name="Lindquist E.A."/>
            <person name="Yee Ngan C."/>
            <person name="Ohm R.A."/>
            <person name="Salamov A.A."/>
            <person name="Grigoriev I.V."/>
            <person name="Spatafora J.W."/>
            <person name="Berbee M.L."/>
        </authorList>
    </citation>
    <scope>NUCLEOTIDE SEQUENCE [LARGE SCALE GENOMIC DNA]</scope>
    <source>
        <strain evidence="4 5">JEL478</strain>
    </source>
</reference>
<feature type="compositionally biased region" description="Basic and acidic residues" evidence="2">
    <location>
        <begin position="982"/>
        <end position="1008"/>
    </location>
</feature>
<dbReference type="OMA" id="IMETKQQ"/>
<dbReference type="STRING" id="1344416.A0A139AJ53"/>
<evidence type="ECO:0000256" key="2">
    <source>
        <dbReference type="SAM" id="MobiDB-lite"/>
    </source>
</evidence>
<dbReference type="InterPro" id="IPR054517">
    <property type="entry name" value="SPEF2_D5"/>
</dbReference>
<feature type="region of interest" description="Disordered" evidence="2">
    <location>
        <begin position="1221"/>
        <end position="1246"/>
    </location>
</feature>
<dbReference type="Pfam" id="PF22946">
    <property type="entry name" value="SPEF2_D5"/>
    <property type="match status" value="1"/>
</dbReference>
<evidence type="ECO:0000256" key="1">
    <source>
        <dbReference type="SAM" id="Coils"/>
    </source>
</evidence>
<feature type="region of interest" description="Disordered" evidence="2">
    <location>
        <begin position="1273"/>
        <end position="1303"/>
    </location>
</feature>
<dbReference type="Gene3D" id="1.10.418.10">
    <property type="entry name" value="Calponin-like domain"/>
    <property type="match status" value="1"/>
</dbReference>
<dbReference type="PANTHER" id="PTHR14919">
    <property type="entry name" value="KPL2-RELATED"/>
    <property type="match status" value="1"/>
</dbReference>
<dbReference type="PROSITE" id="PS50021">
    <property type="entry name" value="CH"/>
    <property type="match status" value="1"/>
</dbReference>
<feature type="region of interest" description="Disordered" evidence="2">
    <location>
        <begin position="982"/>
        <end position="1054"/>
    </location>
</feature>
<dbReference type="InterPro" id="IPR027417">
    <property type="entry name" value="P-loop_NTPase"/>
</dbReference>
<feature type="compositionally biased region" description="Polar residues" evidence="2">
    <location>
        <begin position="855"/>
        <end position="865"/>
    </location>
</feature>
<dbReference type="SUPFAM" id="SSF52540">
    <property type="entry name" value="P-loop containing nucleoside triphosphate hydrolases"/>
    <property type="match status" value="1"/>
</dbReference>
<dbReference type="EMBL" id="KQ965750">
    <property type="protein sequence ID" value="KXS16769.1"/>
    <property type="molecule type" value="Genomic_DNA"/>
</dbReference>
<feature type="region of interest" description="Disordered" evidence="2">
    <location>
        <begin position="234"/>
        <end position="303"/>
    </location>
</feature>
<organism evidence="4 5">
    <name type="scientific">Gonapodya prolifera (strain JEL478)</name>
    <name type="common">Monoblepharis prolifera</name>
    <dbReference type="NCBI Taxonomy" id="1344416"/>
    <lineage>
        <taxon>Eukaryota</taxon>
        <taxon>Fungi</taxon>
        <taxon>Fungi incertae sedis</taxon>
        <taxon>Chytridiomycota</taxon>
        <taxon>Chytridiomycota incertae sedis</taxon>
        <taxon>Monoblepharidomycetes</taxon>
        <taxon>Monoblepharidales</taxon>
        <taxon>Gonapodyaceae</taxon>
        <taxon>Gonapodya</taxon>
    </lineage>
</organism>
<dbReference type="OrthoDB" id="62528at2759"/>